<dbReference type="Pfam" id="PF02626">
    <property type="entry name" value="CT_A_B"/>
    <property type="match status" value="1"/>
</dbReference>
<reference evidence="5 6" key="1">
    <citation type="journal article" date="2011" name="J. Bacteriol.">
        <title>Genome sequence of the algicidal bacterium Kordia algicida OT-1.</title>
        <authorList>
            <person name="Lee H.S."/>
            <person name="Kang S.G."/>
            <person name="Kwon K.K."/>
            <person name="Lee J.H."/>
            <person name="Kim S.J."/>
        </authorList>
    </citation>
    <scope>NUCLEOTIDE SEQUENCE [LARGE SCALE GENOMIC DNA]</scope>
    <source>
        <strain evidence="5 6">OT-1</strain>
    </source>
</reference>
<dbReference type="GO" id="GO:0005524">
    <property type="term" value="F:ATP binding"/>
    <property type="evidence" value="ECO:0007669"/>
    <property type="project" value="UniProtKB-KW"/>
</dbReference>
<dbReference type="SMART" id="SM00797">
    <property type="entry name" value="AHS2"/>
    <property type="match status" value="1"/>
</dbReference>
<dbReference type="PANTHER" id="PTHR43309">
    <property type="entry name" value="5-OXOPROLINASE SUBUNIT C"/>
    <property type="match status" value="1"/>
</dbReference>
<evidence type="ECO:0000313" key="6">
    <source>
        <dbReference type="Proteomes" id="UP000002945"/>
    </source>
</evidence>
<dbReference type="Proteomes" id="UP000002945">
    <property type="component" value="Unassembled WGS sequence"/>
</dbReference>
<dbReference type="InterPro" id="IPR003778">
    <property type="entry name" value="CT_A_B"/>
</dbReference>
<dbReference type="PANTHER" id="PTHR43309:SF3">
    <property type="entry name" value="5-OXOPROLINASE SUBUNIT C"/>
    <property type="match status" value="1"/>
</dbReference>
<keyword evidence="3" id="KW-0067">ATP-binding</keyword>
<dbReference type="InterPro" id="IPR052708">
    <property type="entry name" value="PxpC"/>
</dbReference>
<feature type="domain" description="Carboxyltransferase" evidence="4">
    <location>
        <begin position="23"/>
        <end position="282"/>
    </location>
</feature>
<dbReference type="STRING" id="391587.KAOT1_07248"/>
<dbReference type="HOGENOM" id="CLU_028967_0_3_10"/>
<dbReference type="GO" id="GO:0016787">
    <property type="term" value="F:hydrolase activity"/>
    <property type="evidence" value="ECO:0007669"/>
    <property type="project" value="UniProtKB-KW"/>
</dbReference>
<comment type="caution">
    <text evidence="5">The sequence shown here is derived from an EMBL/GenBank/DDBJ whole genome shotgun (WGS) entry which is preliminary data.</text>
</comment>
<evidence type="ECO:0000256" key="1">
    <source>
        <dbReference type="ARBA" id="ARBA00022741"/>
    </source>
</evidence>
<dbReference type="EMBL" id="ABIB01000005">
    <property type="protein sequence ID" value="EDP95945.1"/>
    <property type="molecule type" value="Genomic_DNA"/>
</dbReference>
<name>A9DX04_9FLAO</name>
<dbReference type="AlphaFoldDB" id="A9DX04"/>
<keyword evidence="2 5" id="KW-0378">Hydrolase</keyword>
<dbReference type="eggNOG" id="COG1984">
    <property type="taxonomic scope" value="Bacteria"/>
</dbReference>
<evidence type="ECO:0000259" key="4">
    <source>
        <dbReference type="SMART" id="SM00797"/>
    </source>
</evidence>
<dbReference type="Gene3D" id="2.40.100.10">
    <property type="entry name" value="Cyclophilin-like"/>
    <property type="match status" value="1"/>
</dbReference>
<sequence>MLEILQSGLHTSIQDLGRFDYRNYGVPVSGVMDDYHAKLANQILGNDENAAVLEMTLQGTKLKFHENTQIVLCGADLSPKLNRSDLRANIPVKVSKGDELEFGKRNYGVRAYLAIKDGFQSSEVLQSRSFYDGITEKSRVTTGDVIPYKVFSGKIQSKATIAVQQEIFSSNEICVYEGPEFDFLSKSQQEQLFNTIFSIGLNNRMAYQLEETIKNDCPSIITSAVLPGTIQLTPSGKLIVLMKDCQTTGGYPRILQLDQRSIIRLAQKHTRDQVYFKKLSIL</sequence>
<proteinExistence type="predicted"/>
<organism evidence="5 6">
    <name type="scientific">Kordia algicida OT-1</name>
    <dbReference type="NCBI Taxonomy" id="391587"/>
    <lineage>
        <taxon>Bacteria</taxon>
        <taxon>Pseudomonadati</taxon>
        <taxon>Bacteroidota</taxon>
        <taxon>Flavobacteriia</taxon>
        <taxon>Flavobacteriales</taxon>
        <taxon>Flavobacteriaceae</taxon>
        <taxon>Kordia</taxon>
    </lineage>
</organism>
<evidence type="ECO:0000313" key="5">
    <source>
        <dbReference type="EMBL" id="EDP95945.1"/>
    </source>
</evidence>
<gene>
    <name evidence="5" type="ORF">KAOT1_07248</name>
</gene>
<keyword evidence="6" id="KW-1185">Reference proteome</keyword>
<dbReference type="OrthoDB" id="9782422at2"/>
<keyword evidence="1" id="KW-0547">Nucleotide-binding</keyword>
<protein>
    <submittedName>
        <fullName evidence="5">Allophanate hydrolase subunit 2</fullName>
    </submittedName>
</protein>
<accession>A9DX04</accession>
<evidence type="ECO:0000256" key="2">
    <source>
        <dbReference type="ARBA" id="ARBA00022801"/>
    </source>
</evidence>
<dbReference type="InterPro" id="IPR029000">
    <property type="entry name" value="Cyclophilin-like_dom_sf"/>
</dbReference>
<dbReference type="RefSeq" id="WP_007094016.1">
    <property type="nucleotide sequence ID" value="NZ_CP142125.1"/>
</dbReference>
<evidence type="ECO:0000256" key="3">
    <source>
        <dbReference type="ARBA" id="ARBA00022840"/>
    </source>
</evidence>